<evidence type="ECO:0000256" key="2">
    <source>
        <dbReference type="ARBA" id="ARBA00022516"/>
    </source>
</evidence>
<dbReference type="InterPro" id="IPR016039">
    <property type="entry name" value="Thiolase-like"/>
</dbReference>
<reference evidence="6" key="1">
    <citation type="submission" date="2010-09" db="EMBL/GenBank/DDBJ databases">
        <authorList>
            <person name="Daugherty S.C."/>
            <person name="Kilian M."/>
            <person name="Tettelin H."/>
        </authorList>
    </citation>
    <scope>NUCLEOTIDE SEQUENCE [LARGE SCALE GENOMIC DNA]</scope>
    <source>
        <strain evidence="6">SK1302</strain>
    </source>
</reference>
<dbReference type="PANTHER" id="PTHR43091:SF1">
    <property type="entry name" value="BETA-KETOACYL-[ACYL-CARRIER-PROTEIN] SYNTHASE III, CHLOROPLASTIC"/>
    <property type="match status" value="1"/>
</dbReference>
<comment type="caution">
    <text evidence="6">The sequence shown here is derived from an EMBL/GenBank/DDBJ whole genome shotgun (WGS) entry which is preliminary data.</text>
</comment>
<gene>
    <name evidence="6" type="ORF">SIN_1188</name>
</gene>
<dbReference type="Gene3D" id="3.40.47.10">
    <property type="match status" value="1"/>
</dbReference>
<accession>A0ABP2J934</accession>
<proteinExistence type="inferred from homology"/>
<dbReference type="EMBL" id="AEDY01000070">
    <property type="protein sequence ID" value="EFO54091.1"/>
    <property type="molecule type" value="Genomic_DNA"/>
</dbReference>
<evidence type="ECO:0000256" key="4">
    <source>
        <dbReference type="ARBA" id="ARBA00023098"/>
    </source>
</evidence>
<comment type="similarity">
    <text evidence="1">Belongs to the thiolase-like superfamily. FabH family.</text>
</comment>
<protein>
    <submittedName>
        <fullName evidence="6">Beta-ketoacyl-acyl carrier protein synthase III</fullName>
    </submittedName>
</protein>
<evidence type="ECO:0000256" key="5">
    <source>
        <dbReference type="ARBA" id="ARBA00023160"/>
    </source>
</evidence>
<dbReference type="SUPFAM" id="SSF53901">
    <property type="entry name" value="Thiolase-like"/>
    <property type="match status" value="1"/>
</dbReference>
<sequence>MAFAKISQVAHYVPEQIVTNEDLAQVMDTSDEWISSRTGIKERRISKTESTGDLATAVAKQLLEKSGISAEELDFIILATMTPDSMMPSTAARVQAKNRRSQGFCL</sequence>
<dbReference type="PANTHER" id="PTHR43091">
    <property type="entry name" value="3-OXOACYL-[ACYL-CARRIER-PROTEIN] SYNTHASE"/>
    <property type="match status" value="1"/>
</dbReference>
<keyword evidence="5" id="KW-0275">Fatty acid biosynthesis</keyword>
<evidence type="ECO:0000256" key="3">
    <source>
        <dbReference type="ARBA" id="ARBA00022832"/>
    </source>
</evidence>
<evidence type="ECO:0000313" key="6">
    <source>
        <dbReference type="EMBL" id="EFO54091.1"/>
    </source>
</evidence>
<organism evidence="6">
    <name type="scientific">Streptococcus infantis SK1302</name>
    <dbReference type="NCBI Taxonomy" id="871237"/>
    <lineage>
        <taxon>Bacteria</taxon>
        <taxon>Bacillati</taxon>
        <taxon>Bacillota</taxon>
        <taxon>Bacilli</taxon>
        <taxon>Lactobacillales</taxon>
        <taxon>Streptococcaceae</taxon>
        <taxon>Streptococcus</taxon>
    </lineage>
</organism>
<evidence type="ECO:0000256" key="1">
    <source>
        <dbReference type="ARBA" id="ARBA00008642"/>
    </source>
</evidence>
<keyword evidence="2" id="KW-0444">Lipid biosynthesis</keyword>
<name>A0ABP2J934_9STRE</name>
<keyword evidence="4" id="KW-0443">Lipid metabolism</keyword>
<keyword evidence="3" id="KW-0276">Fatty acid metabolism</keyword>